<dbReference type="Proteomes" id="UP000559653">
    <property type="component" value="Unassembled WGS sequence"/>
</dbReference>
<evidence type="ECO:0000313" key="1">
    <source>
        <dbReference type="EMBL" id="MBA4453246.1"/>
    </source>
</evidence>
<evidence type="ECO:0000313" key="2">
    <source>
        <dbReference type="Proteomes" id="UP000559653"/>
    </source>
</evidence>
<sequence length="210" mass="24167">MNNKNFPEFGNQQNGPYLETLKNYNLPDFILKLVAKECGSEFTEKGRIEKKLQSMNQMAIELLYKIFVKCDEDTSEKYAAYRFYSYIASMYYKCEVLLNEKIPGSSGKNHLVPVAIKENEMYISIAFKKNEGKQVTKNDTIKFYNVVDDIKKGDYGTQLTDAIYCSSGGFKGEAVVNLDYLSNKRAKNPEAKINFKIANFENRIYSLIKH</sequence>
<name>A0AC60W0T1_9ARCH</name>
<dbReference type="EMBL" id="JACEMZ010000096">
    <property type="protein sequence ID" value="MBA4453246.1"/>
    <property type="molecule type" value="Genomic_DNA"/>
</dbReference>
<accession>A0AC60W0T1</accession>
<proteinExistence type="predicted"/>
<comment type="caution">
    <text evidence="1">The sequence shown here is derived from an EMBL/GenBank/DDBJ whole genome shotgun (WGS) entry which is preliminary data.</text>
</comment>
<reference evidence="1 2" key="1">
    <citation type="journal article" date="2020" name="Appl. Environ. Microbiol.">
        <title>Genomic Characteristics of a Novel Species of Ammonia-Oxidizing Archaea from the Jiulong River Estuary.</title>
        <authorList>
            <person name="Zou D."/>
            <person name="Wan R."/>
            <person name="Han L."/>
            <person name="Xu M.N."/>
            <person name="Liu Y."/>
            <person name="Liu H."/>
            <person name="Kao S.J."/>
            <person name="Li M."/>
        </authorList>
    </citation>
    <scope>NUCLEOTIDE SEQUENCE [LARGE SCALE GENOMIC DNA]</scope>
    <source>
        <strain evidence="1">W1bin1</strain>
    </source>
</reference>
<protein>
    <submittedName>
        <fullName evidence="1">Uncharacterized protein</fullName>
    </submittedName>
</protein>
<gene>
    <name evidence="1" type="ORF">H2B03_08825</name>
</gene>
<organism evidence="1 2">
    <name type="scientific">Candidatus Nitrosomaritimum aestuariumsis</name>
    <dbReference type="NCBI Taxonomy" id="3342354"/>
    <lineage>
        <taxon>Archaea</taxon>
        <taxon>Nitrososphaerota</taxon>
        <taxon>Nitrososphaeria</taxon>
        <taxon>Nitrosopumilales</taxon>
        <taxon>Nitrosopumilaceae</taxon>
        <taxon>Candidatus Nitrosomaritimum</taxon>
    </lineage>
</organism>